<reference evidence="3" key="1">
    <citation type="submission" date="2015-08" db="UniProtKB">
        <authorList>
            <consortium name="WormBaseParasite"/>
        </authorList>
    </citation>
    <scope>IDENTIFICATION</scope>
</reference>
<accession>A0A0K0ECV2</accession>
<evidence type="ECO:0000313" key="3">
    <source>
        <dbReference type="WBParaSite" id="SSTP_0000731800.1"/>
    </source>
</evidence>
<keyword evidence="1" id="KW-0732">Signal</keyword>
<feature type="domain" description="Ground-like" evidence="2">
    <location>
        <begin position="94"/>
        <end position="170"/>
    </location>
</feature>
<dbReference type="AlphaFoldDB" id="A0A0K0ECV2"/>
<proteinExistence type="predicted"/>
<feature type="signal peptide" evidence="1">
    <location>
        <begin position="1"/>
        <end position="20"/>
    </location>
</feature>
<feature type="chain" id="PRO_5005327972" evidence="1">
    <location>
        <begin position="21"/>
        <end position="180"/>
    </location>
</feature>
<evidence type="ECO:0000259" key="2">
    <source>
        <dbReference type="Pfam" id="PF04155"/>
    </source>
</evidence>
<evidence type="ECO:0000256" key="1">
    <source>
        <dbReference type="SAM" id="SignalP"/>
    </source>
</evidence>
<organism evidence="3">
    <name type="scientific">Strongyloides stercoralis</name>
    <name type="common">Threadworm</name>
    <dbReference type="NCBI Taxonomy" id="6248"/>
    <lineage>
        <taxon>Eukaryota</taxon>
        <taxon>Metazoa</taxon>
        <taxon>Ecdysozoa</taxon>
        <taxon>Nematoda</taxon>
        <taxon>Chromadorea</taxon>
        <taxon>Rhabditida</taxon>
        <taxon>Tylenchina</taxon>
        <taxon>Panagrolaimomorpha</taxon>
        <taxon>Strongyloidoidea</taxon>
        <taxon>Strongyloididae</taxon>
        <taxon>Strongyloides</taxon>
    </lineage>
</organism>
<dbReference type="STRING" id="6248.A0A0K0ECV2"/>
<name>A0A0K0ECV2_STRER</name>
<dbReference type="InterPro" id="IPR007284">
    <property type="entry name" value="Ground-like_dom"/>
</dbReference>
<protein>
    <submittedName>
        <fullName evidence="3">Ground-like domain-containing protein</fullName>
    </submittedName>
</protein>
<dbReference type="Pfam" id="PF04155">
    <property type="entry name" value="Ground-like"/>
    <property type="match status" value="1"/>
</dbReference>
<dbReference type="WBParaSite" id="SSTP_0000731800.1">
    <property type="protein sequence ID" value="SSTP_0000731800.1"/>
    <property type="gene ID" value="SSTP_0000731800"/>
</dbReference>
<sequence length="180" mass="21005">MKHLYVYFISLFVLLVSVNSKKELYYLKNSNTNFIDNENILNCKNGINCHYDKLENELFISNFFEKRIVKRNSNLKEKRNKIKVVPSTLKFTPEKCNSLELQSIMVDNIVSDEPNESKKRIHKVTNEMLSTKDNLNSHYDVICSSVPFSFRIATQVFCEITVKKVTCFVYQQLGSEKAKV</sequence>